<dbReference type="SUPFAM" id="SSF56112">
    <property type="entry name" value="Protein kinase-like (PK-like)"/>
    <property type="match status" value="1"/>
</dbReference>
<dbReference type="Gene3D" id="3.30.420.40">
    <property type="match status" value="2"/>
</dbReference>
<evidence type="ECO:0000256" key="4">
    <source>
        <dbReference type="ARBA" id="ARBA00006752"/>
    </source>
</evidence>
<dbReference type="Pfam" id="PF00022">
    <property type="entry name" value="Actin"/>
    <property type="match status" value="1"/>
</dbReference>
<keyword evidence="26" id="KW-1185">Reference proteome</keyword>
<dbReference type="GO" id="GO:0005737">
    <property type="term" value="C:cytoplasm"/>
    <property type="evidence" value="ECO:0007669"/>
    <property type="project" value="UniProtKB-ARBA"/>
</dbReference>
<evidence type="ECO:0000256" key="21">
    <source>
        <dbReference type="RuleBase" id="RU000487"/>
    </source>
</evidence>
<evidence type="ECO:0000256" key="20">
    <source>
        <dbReference type="PROSITE-ProRule" id="PRU10141"/>
    </source>
</evidence>
<evidence type="ECO:0000256" key="11">
    <source>
        <dbReference type="ARBA" id="ARBA00022695"/>
    </source>
</evidence>
<dbReference type="SUPFAM" id="SSF56399">
    <property type="entry name" value="ADP-ribosylation"/>
    <property type="match status" value="1"/>
</dbReference>
<keyword evidence="12 20" id="KW-0547">Nucleotide-binding</keyword>
<dbReference type="CDD" id="cd14125">
    <property type="entry name" value="STKc_CK1_delta_epsilon"/>
    <property type="match status" value="1"/>
</dbReference>
<dbReference type="InterPro" id="IPR000768">
    <property type="entry name" value="ART"/>
</dbReference>
<dbReference type="Gene3D" id="3.90.176.10">
    <property type="entry name" value="Toxin ADP-ribosyltransferase, Chain A, domain 1"/>
    <property type="match status" value="1"/>
</dbReference>
<dbReference type="GO" id="GO:0016055">
    <property type="term" value="P:Wnt signaling pathway"/>
    <property type="evidence" value="ECO:0007669"/>
    <property type="project" value="UniProtKB-KW"/>
</dbReference>
<organism evidence="25 26">
    <name type="scientific">Adineta ricciae</name>
    <name type="common">Rotifer</name>
    <dbReference type="NCBI Taxonomy" id="249248"/>
    <lineage>
        <taxon>Eukaryota</taxon>
        <taxon>Metazoa</taxon>
        <taxon>Spiralia</taxon>
        <taxon>Gnathifera</taxon>
        <taxon>Rotifera</taxon>
        <taxon>Eurotatoria</taxon>
        <taxon>Bdelloidea</taxon>
        <taxon>Adinetida</taxon>
        <taxon>Adinetidae</taxon>
        <taxon>Adineta</taxon>
    </lineage>
</organism>
<dbReference type="SMART" id="SM00268">
    <property type="entry name" value="ACTIN"/>
    <property type="match status" value="1"/>
</dbReference>
<dbReference type="GO" id="GO:0004674">
    <property type="term" value="F:protein serine/threonine kinase activity"/>
    <property type="evidence" value="ECO:0007669"/>
    <property type="project" value="UniProtKB-KW"/>
</dbReference>
<dbReference type="InterPro" id="IPR004000">
    <property type="entry name" value="Actin"/>
</dbReference>
<dbReference type="PROSITE" id="PS00107">
    <property type="entry name" value="PROTEIN_KINASE_ATP"/>
    <property type="match status" value="1"/>
</dbReference>
<dbReference type="InterPro" id="IPR043129">
    <property type="entry name" value="ATPase_NBD"/>
</dbReference>
<evidence type="ECO:0000313" key="25">
    <source>
        <dbReference type="EMBL" id="CAF1327167.1"/>
    </source>
</evidence>
<keyword evidence="19" id="KW-0040">ANK repeat</keyword>
<evidence type="ECO:0000256" key="14">
    <source>
        <dbReference type="ARBA" id="ARBA00022840"/>
    </source>
</evidence>
<comment type="subcellular location">
    <subcellularLocation>
        <location evidence="2">Cytoplasm</location>
        <location evidence="2">Cytoskeleton</location>
    </subcellularLocation>
</comment>
<keyword evidence="9 22" id="KW-0808">Transferase</keyword>
<keyword evidence="13" id="KW-0418">Kinase</keyword>
<dbReference type="PROSITE" id="PS50011">
    <property type="entry name" value="PROTEIN_KINASE_DOM"/>
    <property type="match status" value="1"/>
</dbReference>
<dbReference type="InterPro" id="IPR004001">
    <property type="entry name" value="Actin_CS"/>
</dbReference>
<dbReference type="PANTHER" id="PTHR11909">
    <property type="entry name" value="CASEIN KINASE-RELATED"/>
    <property type="match status" value="1"/>
</dbReference>
<feature type="non-terminal residue" evidence="25">
    <location>
        <position position="1"/>
    </location>
</feature>
<comment type="function">
    <text evidence="1">Actins are highly conserved proteins that are involved in various types of cell motility and are ubiquitously expressed in all eukaryotic cells.</text>
</comment>
<evidence type="ECO:0000256" key="19">
    <source>
        <dbReference type="PROSITE-ProRule" id="PRU00023"/>
    </source>
</evidence>
<feature type="repeat" description="ANK" evidence="19">
    <location>
        <begin position="514"/>
        <end position="546"/>
    </location>
</feature>
<evidence type="ECO:0000256" key="6">
    <source>
        <dbReference type="ARBA" id="ARBA00022490"/>
    </source>
</evidence>
<dbReference type="Pfam" id="PF12796">
    <property type="entry name" value="Ank_2"/>
    <property type="match status" value="1"/>
</dbReference>
<evidence type="ECO:0000256" key="15">
    <source>
        <dbReference type="ARBA" id="ARBA00023212"/>
    </source>
</evidence>
<evidence type="ECO:0000256" key="13">
    <source>
        <dbReference type="ARBA" id="ARBA00022777"/>
    </source>
</evidence>
<dbReference type="InterPro" id="IPR011009">
    <property type="entry name" value="Kinase-like_dom_sf"/>
</dbReference>
<feature type="compositionally biased region" description="Low complexity" evidence="23">
    <location>
        <begin position="456"/>
        <end position="482"/>
    </location>
</feature>
<dbReference type="Pfam" id="PF01129">
    <property type="entry name" value="ART"/>
    <property type="match status" value="1"/>
</dbReference>
<dbReference type="SMART" id="SM00220">
    <property type="entry name" value="S_TKc"/>
    <property type="match status" value="1"/>
</dbReference>
<evidence type="ECO:0000256" key="23">
    <source>
        <dbReference type="SAM" id="MobiDB-lite"/>
    </source>
</evidence>
<comment type="similarity">
    <text evidence="3">Belongs to the protein kinase superfamily. CK1 Ser/Thr protein kinase family. Casein kinase I subfamily.</text>
</comment>
<dbReference type="InterPro" id="IPR008271">
    <property type="entry name" value="Ser/Thr_kinase_AS"/>
</dbReference>
<evidence type="ECO:0000256" key="12">
    <source>
        <dbReference type="ARBA" id="ARBA00022741"/>
    </source>
</evidence>
<evidence type="ECO:0000256" key="17">
    <source>
        <dbReference type="ARBA" id="ARBA00047899"/>
    </source>
</evidence>
<evidence type="ECO:0000256" key="1">
    <source>
        <dbReference type="ARBA" id="ARBA00003520"/>
    </source>
</evidence>
<evidence type="ECO:0000256" key="3">
    <source>
        <dbReference type="ARBA" id="ARBA00005926"/>
    </source>
</evidence>
<dbReference type="AlphaFoldDB" id="A0A815FLP6"/>
<evidence type="ECO:0000256" key="5">
    <source>
        <dbReference type="ARBA" id="ARBA00009558"/>
    </source>
</evidence>
<dbReference type="InterPro" id="IPR017441">
    <property type="entry name" value="Protein_kinase_ATP_BS"/>
</dbReference>
<comment type="similarity">
    <text evidence="5 22">Belongs to the Arg-specific ADP-ribosyltransferase family.</text>
</comment>
<accession>A0A815FLP6</accession>
<protein>
    <recommendedName>
        <fullName evidence="22">NAD(P)(+)--arginine ADP-ribosyltransferase</fullName>
        <ecNumber evidence="22">2.4.2.31</ecNumber>
    </recommendedName>
    <alternativeName>
        <fullName evidence="22">Mono(ADP-ribosyl)transferase</fullName>
    </alternativeName>
</protein>
<dbReference type="SUPFAM" id="SSF53067">
    <property type="entry name" value="Actin-like ATPase domain"/>
    <property type="match status" value="1"/>
</dbReference>
<dbReference type="GO" id="GO:0016779">
    <property type="term" value="F:nucleotidyltransferase activity"/>
    <property type="evidence" value="ECO:0007669"/>
    <property type="project" value="UniProtKB-KW"/>
</dbReference>
<dbReference type="FunFam" id="3.30.420.40:FF:000058">
    <property type="entry name" value="Putative actin-related protein 5"/>
    <property type="match status" value="1"/>
</dbReference>
<evidence type="ECO:0000256" key="9">
    <source>
        <dbReference type="ARBA" id="ARBA00022679"/>
    </source>
</evidence>
<comment type="caution">
    <text evidence="25">The sequence shown here is derived from an EMBL/GenBank/DDBJ whole genome shotgun (WGS) entry which is preliminary data.</text>
</comment>
<keyword evidence="15" id="KW-0206">Cytoskeleton</keyword>
<dbReference type="InterPro" id="IPR050235">
    <property type="entry name" value="CK1_Ser-Thr_kinase"/>
</dbReference>
<evidence type="ECO:0000256" key="10">
    <source>
        <dbReference type="ARBA" id="ARBA00022687"/>
    </source>
</evidence>
<dbReference type="Proteomes" id="UP000663828">
    <property type="component" value="Unassembled WGS sequence"/>
</dbReference>
<dbReference type="EMBL" id="CAJNOR010002679">
    <property type="protein sequence ID" value="CAF1327167.1"/>
    <property type="molecule type" value="Genomic_DNA"/>
</dbReference>
<sequence>TSSLEKSYELPDGQVITIGNERFRCPESLFQPSFLGMEVAGIHETTFNSIMKCDIDIRKDLYANTVLSGGTSMYPGIADRMQKEITALAPSTMKIKIIAPPERKYSVWIGGSILASLSTFQQMWISKQEYDEAGPSIVHLMEVSAPNTDSSLHLSAKTEFLIDGKYRLVRKIGSGSFADIYLGINITNGEEVAIKLESVKTSHPQLSFESKLYKILQGGIGIPRIRYYAQEKDYNVLVMDLLGPSLEDLFNFCSRRFTMKTVLMLADQMIGRIEFVHNKNFIHRDIKPDNFLMGIGRHCNKVFLINFGLAKKYRDNRTQQHIPYREDKNLTGGTRYASITAHLGIEQSRRDDMESLGYVLMYFNRGSLPWQGLKGATKKQEYEKISEKKMSTPVEILCKGFPAEFAMYLNYCRGLRFEEAPDYMYLRQLFRILFRTLNRQYDCMFDWMQLKQKISDASPAKPNSSSSISLSSKDTSDSSNTSPFYNACRENDISTVEEYLKSMSLEDVDRLEPNGSTALHVAAYEGHEKIVELLLKKGAACSIKNKYDATPLDQTKSNKIKQLIRRRMNHTRFVSDSVEWILKADNADYQAHEYLKPLESYGKHPRFYEYITYIKQNFLEKDLRDIDDIDMIKEYFDKAINEKNPIYLLIAYTAETNFYSILNIHLAKMRVENLTAEENLKLAYYIGIIARHPNFDTLSYTGVTYRGMMVTADDIKQYTKGARILTKTFSSSSVEPNVALRFMTNDSTTSNRSSTLCIYEIRNPRTALDIRNISMFPDEEEVLILPYSAFKIKEIKTNYNRSPRYEINLQECDPW</sequence>
<reference evidence="25" key="1">
    <citation type="submission" date="2021-02" db="EMBL/GenBank/DDBJ databases">
        <authorList>
            <person name="Nowell W R."/>
        </authorList>
    </citation>
    <scope>NUCLEOTIDE SEQUENCE</scope>
</reference>
<dbReference type="SUPFAM" id="SSF48403">
    <property type="entry name" value="Ankyrin repeat"/>
    <property type="match status" value="1"/>
</dbReference>
<dbReference type="GO" id="GO:0005856">
    <property type="term" value="C:cytoskeleton"/>
    <property type="evidence" value="ECO:0007669"/>
    <property type="project" value="UniProtKB-SubCell"/>
</dbReference>
<dbReference type="SMART" id="SM00248">
    <property type="entry name" value="ANK"/>
    <property type="match status" value="2"/>
</dbReference>
<evidence type="ECO:0000256" key="18">
    <source>
        <dbReference type="ARBA" id="ARBA00048679"/>
    </source>
</evidence>
<comment type="catalytic activity">
    <reaction evidence="17">
        <text>L-threonyl-[protein] + ATP = O-phospho-L-threonyl-[protein] + ADP + H(+)</text>
        <dbReference type="Rhea" id="RHEA:46608"/>
        <dbReference type="Rhea" id="RHEA-COMP:11060"/>
        <dbReference type="Rhea" id="RHEA-COMP:11605"/>
        <dbReference type="ChEBI" id="CHEBI:15378"/>
        <dbReference type="ChEBI" id="CHEBI:30013"/>
        <dbReference type="ChEBI" id="CHEBI:30616"/>
        <dbReference type="ChEBI" id="CHEBI:61977"/>
        <dbReference type="ChEBI" id="CHEBI:456216"/>
        <dbReference type="EC" id="2.7.11.1"/>
    </reaction>
</comment>
<dbReference type="PROSITE" id="PS00432">
    <property type="entry name" value="ACTINS_2"/>
    <property type="match status" value="1"/>
</dbReference>
<keyword evidence="7" id="KW-0723">Serine/threonine-protein kinase</keyword>
<dbReference type="InterPro" id="IPR002110">
    <property type="entry name" value="Ankyrin_rpt"/>
</dbReference>
<keyword evidence="8 22" id="KW-0328">Glycosyltransferase</keyword>
<dbReference type="FunFam" id="3.30.200.20:FF:000538">
    <property type="entry name" value="Putative Casein kinase I"/>
    <property type="match status" value="1"/>
</dbReference>
<keyword evidence="6" id="KW-0963">Cytoplasm</keyword>
<feature type="region of interest" description="Disordered" evidence="23">
    <location>
        <begin position="456"/>
        <end position="484"/>
    </location>
</feature>
<gene>
    <name evidence="25" type="ORF">XAT740_LOCUS30237</name>
</gene>
<dbReference type="InterPro" id="IPR000719">
    <property type="entry name" value="Prot_kinase_dom"/>
</dbReference>
<dbReference type="Gene3D" id="1.25.40.20">
    <property type="entry name" value="Ankyrin repeat-containing domain"/>
    <property type="match status" value="1"/>
</dbReference>
<proteinExistence type="inferred from homology"/>
<evidence type="ECO:0000259" key="24">
    <source>
        <dbReference type="PROSITE" id="PS50011"/>
    </source>
</evidence>
<dbReference type="GO" id="GO:0106274">
    <property type="term" value="F:NAD+-protein-arginine ADP-ribosyltransferase activity"/>
    <property type="evidence" value="ECO:0007669"/>
    <property type="project" value="UniProtKB-EC"/>
</dbReference>
<keyword evidence="10" id="KW-0879">Wnt signaling pathway</keyword>
<feature type="binding site" evidence="20">
    <location>
        <position position="195"/>
    </location>
    <ligand>
        <name>ATP</name>
        <dbReference type="ChEBI" id="CHEBI:30616"/>
    </ligand>
</feature>
<comment type="similarity">
    <text evidence="4 21">Belongs to the actin family.</text>
</comment>
<evidence type="ECO:0000313" key="26">
    <source>
        <dbReference type="Proteomes" id="UP000663828"/>
    </source>
</evidence>
<dbReference type="PROSITE" id="PS50088">
    <property type="entry name" value="ANK_REPEAT"/>
    <property type="match status" value="1"/>
</dbReference>
<dbReference type="Pfam" id="PF00069">
    <property type="entry name" value="Pkinase"/>
    <property type="match status" value="1"/>
</dbReference>
<dbReference type="FunFam" id="3.30.420.40:FF:000131">
    <property type="entry name" value="Actin, alpha skeletal muscle"/>
    <property type="match status" value="1"/>
</dbReference>
<comment type="catalytic activity">
    <reaction evidence="16 22">
        <text>L-arginyl-[protein] + NAD(+) = N(omega)-(ADP-D-ribosyl)-L-arginyl-[protein] + nicotinamide + H(+)</text>
        <dbReference type="Rhea" id="RHEA:19149"/>
        <dbReference type="Rhea" id="RHEA-COMP:10532"/>
        <dbReference type="Rhea" id="RHEA-COMP:15087"/>
        <dbReference type="ChEBI" id="CHEBI:15378"/>
        <dbReference type="ChEBI" id="CHEBI:17154"/>
        <dbReference type="ChEBI" id="CHEBI:29965"/>
        <dbReference type="ChEBI" id="CHEBI:57540"/>
        <dbReference type="ChEBI" id="CHEBI:142554"/>
        <dbReference type="EC" id="2.4.2.31"/>
    </reaction>
</comment>
<keyword evidence="22" id="KW-0521">NADP</keyword>
<keyword evidence="11" id="KW-0548">Nucleotidyltransferase</keyword>
<dbReference type="GO" id="GO:0005524">
    <property type="term" value="F:ATP binding"/>
    <property type="evidence" value="ECO:0007669"/>
    <property type="project" value="UniProtKB-UniRule"/>
</dbReference>
<evidence type="ECO:0000256" key="22">
    <source>
        <dbReference type="RuleBase" id="RU361228"/>
    </source>
</evidence>
<dbReference type="Gene3D" id="1.10.510.10">
    <property type="entry name" value="Transferase(Phosphotransferase) domain 1"/>
    <property type="match status" value="1"/>
</dbReference>
<dbReference type="PROSITE" id="PS00108">
    <property type="entry name" value="PROTEIN_KINASE_ST"/>
    <property type="match status" value="1"/>
</dbReference>
<keyword evidence="22" id="KW-0520">NAD</keyword>
<dbReference type="FunFam" id="1.10.510.10:FF:000718">
    <property type="entry name" value="casein kinase I"/>
    <property type="match status" value="1"/>
</dbReference>
<dbReference type="PROSITE" id="PS50297">
    <property type="entry name" value="ANK_REP_REGION"/>
    <property type="match status" value="1"/>
</dbReference>
<evidence type="ECO:0000256" key="7">
    <source>
        <dbReference type="ARBA" id="ARBA00022527"/>
    </source>
</evidence>
<keyword evidence="14 20" id="KW-0067">ATP-binding</keyword>
<dbReference type="PROSITE" id="PS51996">
    <property type="entry name" value="TR_MART"/>
    <property type="match status" value="1"/>
</dbReference>
<name>A0A815FLP6_ADIRI</name>
<dbReference type="InterPro" id="IPR036770">
    <property type="entry name" value="Ankyrin_rpt-contain_sf"/>
</dbReference>
<feature type="domain" description="Protein kinase" evidence="24">
    <location>
        <begin position="166"/>
        <end position="434"/>
    </location>
</feature>
<evidence type="ECO:0000256" key="8">
    <source>
        <dbReference type="ARBA" id="ARBA00022676"/>
    </source>
</evidence>
<evidence type="ECO:0000256" key="16">
    <source>
        <dbReference type="ARBA" id="ARBA00047597"/>
    </source>
</evidence>
<evidence type="ECO:0000256" key="2">
    <source>
        <dbReference type="ARBA" id="ARBA00004245"/>
    </source>
</evidence>
<comment type="catalytic activity">
    <reaction evidence="18">
        <text>L-seryl-[protein] + ATP = O-phospho-L-seryl-[protein] + ADP + H(+)</text>
        <dbReference type="Rhea" id="RHEA:17989"/>
        <dbReference type="Rhea" id="RHEA-COMP:9863"/>
        <dbReference type="Rhea" id="RHEA-COMP:11604"/>
        <dbReference type="ChEBI" id="CHEBI:15378"/>
        <dbReference type="ChEBI" id="CHEBI:29999"/>
        <dbReference type="ChEBI" id="CHEBI:30616"/>
        <dbReference type="ChEBI" id="CHEBI:83421"/>
        <dbReference type="ChEBI" id="CHEBI:456216"/>
        <dbReference type="EC" id="2.7.11.1"/>
    </reaction>
</comment>
<dbReference type="EC" id="2.4.2.31" evidence="22"/>